<accession>A0A927DJE4</accession>
<proteinExistence type="predicted"/>
<sequence length="237" mass="26268">MEFFHLIKATQKSGKEDAVIWFTAKSEARANLQLDVELEDAGIETGRGKAYSKPVRTDFPVYNDLPEESTVDYTGANATNSGRWTHWLPKAGAESTGAVDTTAAQEPTVKVETTIESVPLENRTPAVRFAVHLTSDKYQSHITKEQQLAASEMSLDEGNTYLQNLLLAKNNIPEVAELSLNAEWKLVQAIKQVFASDEVHETKNIAAFMADWAKADASDRNQLVEAPAQRQIYPCEI</sequence>
<dbReference type="AlphaFoldDB" id="A0A927DJE4"/>
<gene>
    <name evidence="1" type="ORF">IE983_06810</name>
</gene>
<name>A0A927DJE4_9ENTR</name>
<evidence type="ECO:0000313" key="1">
    <source>
        <dbReference type="EMBL" id="MBD3706804.1"/>
    </source>
</evidence>
<reference evidence="1" key="1">
    <citation type="submission" date="2020-07" db="EMBL/GenBank/DDBJ databases">
        <title>Clinical and genomic characterization of carbapenemase-producing Enterobacterales causing secondary infections during the COVID-19 crisis at a New York City hospital.</title>
        <authorList>
            <person name="Gomez-Simmonds A."/>
            <person name="Annavajhala M.K."/>
            <person name="Uhlemann A.-C."/>
        </authorList>
    </citation>
    <scope>NUCLEOTIDE SEQUENCE</scope>
    <source>
        <strain evidence="1">NK1396</strain>
    </source>
</reference>
<dbReference type="InterPro" id="IPR010584">
    <property type="entry name" value="ExoDNase_VIII"/>
</dbReference>
<dbReference type="GO" id="GO:0051908">
    <property type="term" value="F:double-stranded DNA 5'-3' DNA exonuclease activity"/>
    <property type="evidence" value="ECO:0007669"/>
    <property type="project" value="InterPro"/>
</dbReference>
<dbReference type="Pfam" id="PF06630">
    <property type="entry name" value="Exonuc_VIII"/>
    <property type="match status" value="1"/>
</dbReference>
<comment type="caution">
    <text evidence="1">The sequence shown here is derived from an EMBL/GenBank/DDBJ whole genome shotgun (WGS) entry which is preliminary data.</text>
</comment>
<evidence type="ECO:0000313" key="2">
    <source>
        <dbReference type="Proteomes" id="UP000655273"/>
    </source>
</evidence>
<dbReference type="EMBL" id="JACXTA010000001">
    <property type="protein sequence ID" value="MBD3706804.1"/>
    <property type="molecule type" value="Genomic_DNA"/>
</dbReference>
<dbReference type="Proteomes" id="UP000655273">
    <property type="component" value="Unassembled WGS sequence"/>
</dbReference>
<organism evidence="1 2">
    <name type="scientific">Enterobacter hormaechei</name>
    <dbReference type="NCBI Taxonomy" id="158836"/>
    <lineage>
        <taxon>Bacteria</taxon>
        <taxon>Pseudomonadati</taxon>
        <taxon>Pseudomonadota</taxon>
        <taxon>Gammaproteobacteria</taxon>
        <taxon>Enterobacterales</taxon>
        <taxon>Enterobacteriaceae</taxon>
        <taxon>Enterobacter</taxon>
        <taxon>Enterobacter cloacae complex</taxon>
    </lineage>
</organism>
<protein>
    <submittedName>
        <fullName evidence="1">Uncharacterized protein</fullName>
    </submittedName>
</protein>